<protein>
    <recommendedName>
        <fullName evidence="2">DUF7143 domain-containing protein</fullName>
    </recommendedName>
</protein>
<dbReference type="InterPro" id="IPR055567">
    <property type="entry name" value="DUF7143"/>
</dbReference>
<dbReference type="PANTHER" id="PTHR37592">
    <property type="match status" value="1"/>
</dbReference>
<comment type="caution">
    <text evidence="3">The sequence shown here is derived from an EMBL/GenBank/DDBJ whole genome shotgun (WGS) entry which is preliminary data.</text>
</comment>
<dbReference type="PANTHER" id="PTHR37592:SF1">
    <property type="match status" value="1"/>
</dbReference>
<feature type="signal peptide" evidence="1">
    <location>
        <begin position="1"/>
        <end position="17"/>
    </location>
</feature>
<dbReference type="Pfam" id="PF23631">
    <property type="entry name" value="DUF7143"/>
    <property type="match status" value="1"/>
</dbReference>
<accession>A0ABR3A710</accession>
<gene>
    <name evidence="3" type="ORF">AAF712_004724</name>
</gene>
<evidence type="ECO:0000313" key="4">
    <source>
        <dbReference type="Proteomes" id="UP001437256"/>
    </source>
</evidence>
<evidence type="ECO:0000313" key="3">
    <source>
        <dbReference type="EMBL" id="KAL0068337.1"/>
    </source>
</evidence>
<dbReference type="EMBL" id="JBBXMP010000019">
    <property type="protein sequence ID" value="KAL0068337.1"/>
    <property type="molecule type" value="Genomic_DNA"/>
</dbReference>
<organism evidence="3 4">
    <name type="scientific">Marasmius tenuissimus</name>
    <dbReference type="NCBI Taxonomy" id="585030"/>
    <lineage>
        <taxon>Eukaryota</taxon>
        <taxon>Fungi</taxon>
        <taxon>Dikarya</taxon>
        <taxon>Basidiomycota</taxon>
        <taxon>Agaricomycotina</taxon>
        <taxon>Agaricomycetes</taxon>
        <taxon>Agaricomycetidae</taxon>
        <taxon>Agaricales</taxon>
        <taxon>Marasmiineae</taxon>
        <taxon>Marasmiaceae</taxon>
        <taxon>Marasmius</taxon>
    </lineage>
</organism>
<keyword evidence="1" id="KW-0732">Signal</keyword>
<sequence length="189" mass="19477">MFVSPVLLLSLVGAALSAPVARQAAPCFVTGSVALPKEVSDGLAGLSGVTCDNSVQVVPGVPDVSSGGVKFSDIDFQKSSLSTLGFSLQTFATPTDPATADLTLLQNQLNVYLAVEAGSRSQSGTNGITSQVKLPKFFLQFQMARARTALGQQLSVGDTVEHQLGKVIKNAAGASAQEKAQVEALAKQL</sequence>
<evidence type="ECO:0000259" key="2">
    <source>
        <dbReference type="Pfam" id="PF23631"/>
    </source>
</evidence>
<feature type="chain" id="PRO_5045201604" description="DUF7143 domain-containing protein" evidence="1">
    <location>
        <begin position="18"/>
        <end position="189"/>
    </location>
</feature>
<dbReference type="Proteomes" id="UP001437256">
    <property type="component" value="Unassembled WGS sequence"/>
</dbReference>
<name>A0ABR3A710_9AGAR</name>
<proteinExistence type="predicted"/>
<keyword evidence="4" id="KW-1185">Reference proteome</keyword>
<feature type="domain" description="DUF7143" evidence="2">
    <location>
        <begin position="29"/>
        <end position="188"/>
    </location>
</feature>
<evidence type="ECO:0000256" key="1">
    <source>
        <dbReference type="SAM" id="SignalP"/>
    </source>
</evidence>
<reference evidence="3 4" key="1">
    <citation type="submission" date="2024-05" db="EMBL/GenBank/DDBJ databases">
        <title>A draft genome resource for the thread blight pathogen Marasmius tenuissimus strain MS-2.</title>
        <authorList>
            <person name="Yulfo-Soto G.E."/>
            <person name="Baruah I.K."/>
            <person name="Amoako-Attah I."/>
            <person name="Bukari Y."/>
            <person name="Meinhardt L.W."/>
            <person name="Bailey B.A."/>
            <person name="Cohen S.P."/>
        </authorList>
    </citation>
    <scope>NUCLEOTIDE SEQUENCE [LARGE SCALE GENOMIC DNA]</scope>
    <source>
        <strain evidence="3 4">MS-2</strain>
    </source>
</reference>